<keyword evidence="3" id="KW-1185">Reference proteome</keyword>
<name>A0A2K9PLS9_9FLAO</name>
<accession>A0A2K9PLS9</accession>
<protein>
    <recommendedName>
        <fullName evidence="1">DUF4440 domain-containing protein</fullName>
    </recommendedName>
</protein>
<dbReference type="Proteomes" id="UP000235826">
    <property type="component" value="Chromosome"/>
</dbReference>
<dbReference type="InterPro" id="IPR032710">
    <property type="entry name" value="NTF2-like_dom_sf"/>
</dbReference>
<dbReference type="SUPFAM" id="SSF54427">
    <property type="entry name" value="NTF2-like"/>
    <property type="match status" value="1"/>
</dbReference>
<reference evidence="2 3" key="1">
    <citation type="submission" date="2018-01" db="EMBL/GenBank/DDBJ databases">
        <title>Complete genome sequence of Flavivirga eckloniae ECD14 isolated from seaweed Ecklonia cava.</title>
        <authorList>
            <person name="Lee J.H."/>
            <person name="Baik K.S."/>
            <person name="Seong C.N."/>
        </authorList>
    </citation>
    <scope>NUCLEOTIDE SEQUENCE [LARGE SCALE GENOMIC DNA]</scope>
    <source>
        <strain evidence="2 3">ECD14</strain>
    </source>
</reference>
<dbReference type="EMBL" id="CP025791">
    <property type="protein sequence ID" value="AUP78023.1"/>
    <property type="molecule type" value="Genomic_DNA"/>
</dbReference>
<evidence type="ECO:0000313" key="3">
    <source>
        <dbReference type="Proteomes" id="UP000235826"/>
    </source>
</evidence>
<dbReference type="KEGG" id="fek:C1H87_04565"/>
<proteinExistence type="predicted"/>
<dbReference type="Gene3D" id="3.10.450.50">
    <property type="match status" value="1"/>
</dbReference>
<evidence type="ECO:0000313" key="2">
    <source>
        <dbReference type="EMBL" id="AUP78023.1"/>
    </source>
</evidence>
<dbReference type="AlphaFoldDB" id="A0A2K9PLS9"/>
<dbReference type="RefSeq" id="WP_102754682.1">
    <property type="nucleotide sequence ID" value="NZ_CP025791.1"/>
</dbReference>
<gene>
    <name evidence="2" type="ORF">C1H87_04565</name>
</gene>
<organism evidence="2 3">
    <name type="scientific">Flavivirga eckloniae</name>
    <dbReference type="NCBI Taxonomy" id="1803846"/>
    <lineage>
        <taxon>Bacteria</taxon>
        <taxon>Pseudomonadati</taxon>
        <taxon>Bacteroidota</taxon>
        <taxon>Flavobacteriia</taxon>
        <taxon>Flavobacteriales</taxon>
        <taxon>Flavobacteriaceae</taxon>
        <taxon>Flavivirga</taxon>
    </lineage>
</organism>
<sequence>MKLFKTFLSMALVLAFFNCTDKEKVKKTPETDLTQLMESIDKFNKAFQEGHVKVLESMITENYLHTNGNLKSIRKNDWINYLSKREKEIQSGALEVIEYKLEETEIELHGNTAIVTGKVTVSNKRNNDIKKNEYRITNIWVYESGAWKRAGFHDGKIK</sequence>
<feature type="domain" description="DUF4440" evidence="1">
    <location>
        <begin position="38"/>
        <end position="148"/>
    </location>
</feature>
<dbReference type="Pfam" id="PF14534">
    <property type="entry name" value="DUF4440"/>
    <property type="match status" value="1"/>
</dbReference>
<dbReference type="InterPro" id="IPR027843">
    <property type="entry name" value="DUF4440"/>
</dbReference>
<dbReference type="OrthoDB" id="1155228at2"/>
<evidence type="ECO:0000259" key="1">
    <source>
        <dbReference type="Pfam" id="PF14534"/>
    </source>
</evidence>